<dbReference type="Pfam" id="PF00069">
    <property type="entry name" value="Pkinase"/>
    <property type="match status" value="1"/>
</dbReference>
<dbReference type="Gene3D" id="1.10.510.10">
    <property type="entry name" value="Transferase(Phosphotransferase) domain 1"/>
    <property type="match status" value="1"/>
</dbReference>
<evidence type="ECO:0000256" key="4">
    <source>
        <dbReference type="ARBA" id="ARBA00022777"/>
    </source>
</evidence>
<evidence type="ECO:0000256" key="5">
    <source>
        <dbReference type="ARBA" id="ARBA00022840"/>
    </source>
</evidence>
<evidence type="ECO:0000256" key="1">
    <source>
        <dbReference type="ARBA" id="ARBA00022527"/>
    </source>
</evidence>
<evidence type="ECO:0000256" key="2">
    <source>
        <dbReference type="ARBA" id="ARBA00022679"/>
    </source>
</evidence>
<keyword evidence="4" id="KW-0418">Kinase</keyword>
<evidence type="ECO:0000256" key="3">
    <source>
        <dbReference type="ARBA" id="ARBA00022741"/>
    </source>
</evidence>
<dbReference type="InterPro" id="IPR008271">
    <property type="entry name" value="Ser/Thr_kinase_AS"/>
</dbReference>
<evidence type="ECO:0000313" key="8">
    <source>
        <dbReference type="RefSeq" id="XP_041439849.1"/>
    </source>
</evidence>
<keyword evidence="3" id="KW-0547">Nucleotide-binding</keyword>
<dbReference type="GO" id="GO:0004674">
    <property type="term" value="F:protein serine/threonine kinase activity"/>
    <property type="evidence" value="ECO:0007669"/>
    <property type="project" value="UniProtKB-KW"/>
</dbReference>
<dbReference type="GeneID" id="121400564"/>
<protein>
    <submittedName>
        <fullName evidence="8">cAMP-dependent protein kinase, catalytic subunit-like</fullName>
    </submittedName>
</protein>
<gene>
    <name evidence="8" type="primary">LOC121400564</name>
</gene>
<keyword evidence="2" id="KW-0808">Transferase</keyword>
<dbReference type="PANTHER" id="PTHR24351">
    <property type="entry name" value="RIBOSOMAL PROTEIN S6 KINASE"/>
    <property type="match status" value="1"/>
</dbReference>
<keyword evidence="7" id="KW-1185">Reference proteome</keyword>
<dbReference type="InterPro" id="IPR011009">
    <property type="entry name" value="Kinase-like_dom_sf"/>
</dbReference>
<dbReference type="RefSeq" id="XP_041439849.1">
    <property type="nucleotide sequence ID" value="XM_041583915.1"/>
</dbReference>
<name>A0A8J1MDR5_XENLA</name>
<dbReference type="GO" id="GO:0005524">
    <property type="term" value="F:ATP binding"/>
    <property type="evidence" value="ECO:0007669"/>
    <property type="project" value="UniProtKB-KW"/>
</dbReference>
<keyword evidence="1" id="KW-0723">Serine/threonine-protein kinase</keyword>
<dbReference type="PROSITE" id="PS50011">
    <property type="entry name" value="PROTEIN_KINASE_DOM"/>
    <property type="match status" value="1"/>
</dbReference>
<keyword evidence="5" id="KW-0067">ATP-binding</keyword>
<proteinExistence type="predicted"/>
<dbReference type="InterPro" id="IPR000719">
    <property type="entry name" value="Prot_kinase_dom"/>
</dbReference>
<evidence type="ECO:0000259" key="6">
    <source>
        <dbReference type="PROSITE" id="PS50011"/>
    </source>
</evidence>
<dbReference type="OrthoDB" id="2914378at2759"/>
<organism evidence="7 8">
    <name type="scientific">Xenopus laevis</name>
    <name type="common">African clawed frog</name>
    <dbReference type="NCBI Taxonomy" id="8355"/>
    <lineage>
        <taxon>Eukaryota</taxon>
        <taxon>Metazoa</taxon>
        <taxon>Chordata</taxon>
        <taxon>Craniata</taxon>
        <taxon>Vertebrata</taxon>
        <taxon>Euteleostomi</taxon>
        <taxon>Amphibia</taxon>
        <taxon>Batrachia</taxon>
        <taxon>Anura</taxon>
        <taxon>Pipoidea</taxon>
        <taxon>Pipidae</taxon>
        <taxon>Xenopodinae</taxon>
        <taxon>Xenopus</taxon>
        <taxon>Xenopus</taxon>
    </lineage>
</organism>
<feature type="domain" description="Protein kinase" evidence="6">
    <location>
        <begin position="1"/>
        <end position="110"/>
    </location>
</feature>
<dbReference type="KEGG" id="xla:121400564"/>
<dbReference type="PROSITE" id="PS00108">
    <property type="entry name" value="PROTEIN_KINASE_ST"/>
    <property type="match status" value="1"/>
</dbReference>
<dbReference type="Proteomes" id="UP000186698">
    <property type="component" value="Chromosome 1L"/>
</dbReference>
<dbReference type="SUPFAM" id="SSF56112">
    <property type="entry name" value="Protein kinase-like (PK-like)"/>
    <property type="match status" value="1"/>
</dbReference>
<sequence length="110" mass="12299">MEYAGGGNLRNLLSIKHQLKKRHIIFYSAELICGLQYLHSLGIIHRDLKPENILLTCEGHVKIADFGVSAEGVFDRKKIGGVIGTKLVHGPRGRKLLNLFKTSIHFRGKP</sequence>
<evidence type="ECO:0000313" key="7">
    <source>
        <dbReference type="Proteomes" id="UP000186698"/>
    </source>
</evidence>
<accession>A0A8J1MDR5</accession>
<reference evidence="8" key="1">
    <citation type="submission" date="2025-08" db="UniProtKB">
        <authorList>
            <consortium name="RefSeq"/>
        </authorList>
    </citation>
    <scope>IDENTIFICATION</scope>
    <source>
        <strain evidence="8">J_2021</strain>
        <tissue evidence="8">Erythrocytes</tissue>
    </source>
</reference>
<dbReference type="AlphaFoldDB" id="A0A8J1MDR5"/>